<dbReference type="Proteomes" id="UP001221898">
    <property type="component" value="Unassembled WGS sequence"/>
</dbReference>
<dbReference type="Gene3D" id="3.30.70.1820">
    <property type="entry name" value="L1 transposable element, RRM domain"/>
    <property type="match status" value="1"/>
</dbReference>
<comment type="similarity">
    <text evidence="1">Belongs to the transposase 22 family.</text>
</comment>
<feature type="coiled-coil region" evidence="2">
    <location>
        <begin position="62"/>
        <end position="96"/>
    </location>
</feature>
<proteinExistence type="inferred from homology"/>
<dbReference type="Pfam" id="PF02994">
    <property type="entry name" value="Transposase_22"/>
    <property type="match status" value="1"/>
</dbReference>
<evidence type="ECO:0000256" key="2">
    <source>
        <dbReference type="SAM" id="Coils"/>
    </source>
</evidence>
<accession>A0AAD7RCH2</accession>
<protein>
    <recommendedName>
        <fullName evidence="3">L1 transposable element RRM domain-containing protein</fullName>
    </recommendedName>
</protein>
<dbReference type="FunFam" id="3.30.70.1820:FF:000002">
    <property type="entry name" value="LINE-1 retrotransposable element ORF1 protein"/>
    <property type="match status" value="1"/>
</dbReference>
<reference evidence="4" key="1">
    <citation type="journal article" date="2023" name="Science">
        <title>Genome structures resolve the early diversification of teleost fishes.</title>
        <authorList>
            <person name="Parey E."/>
            <person name="Louis A."/>
            <person name="Montfort J."/>
            <person name="Bouchez O."/>
            <person name="Roques C."/>
            <person name="Iampietro C."/>
            <person name="Lluch J."/>
            <person name="Castinel A."/>
            <person name="Donnadieu C."/>
            <person name="Desvignes T."/>
            <person name="Floi Bucao C."/>
            <person name="Jouanno E."/>
            <person name="Wen M."/>
            <person name="Mejri S."/>
            <person name="Dirks R."/>
            <person name="Jansen H."/>
            <person name="Henkel C."/>
            <person name="Chen W.J."/>
            <person name="Zahm M."/>
            <person name="Cabau C."/>
            <person name="Klopp C."/>
            <person name="Thompson A.W."/>
            <person name="Robinson-Rechavi M."/>
            <person name="Braasch I."/>
            <person name="Lecointre G."/>
            <person name="Bobe J."/>
            <person name="Postlethwait J.H."/>
            <person name="Berthelot C."/>
            <person name="Roest Crollius H."/>
            <person name="Guiguen Y."/>
        </authorList>
    </citation>
    <scope>NUCLEOTIDE SEQUENCE</scope>
    <source>
        <strain evidence="4">NC1722</strain>
    </source>
</reference>
<dbReference type="AlphaFoldDB" id="A0AAD7RCH2"/>
<dbReference type="InterPro" id="IPR004244">
    <property type="entry name" value="Transposase_22"/>
</dbReference>
<dbReference type="EMBL" id="JAINUG010000342">
    <property type="protein sequence ID" value="KAJ8377724.1"/>
    <property type="molecule type" value="Genomic_DNA"/>
</dbReference>
<organism evidence="4 5">
    <name type="scientific">Aldrovandia affinis</name>
    <dbReference type="NCBI Taxonomy" id="143900"/>
    <lineage>
        <taxon>Eukaryota</taxon>
        <taxon>Metazoa</taxon>
        <taxon>Chordata</taxon>
        <taxon>Craniata</taxon>
        <taxon>Vertebrata</taxon>
        <taxon>Euteleostomi</taxon>
        <taxon>Actinopterygii</taxon>
        <taxon>Neopterygii</taxon>
        <taxon>Teleostei</taxon>
        <taxon>Notacanthiformes</taxon>
        <taxon>Halosauridae</taxon>
        <taxon>Aldrovandia</taxon>
    </lineage>
</organism>
<keyword evidence="5" id="KW-1185">Reference proteome</keyword>
<gene>
    <name evidence="4" type="ORF">AAFF_G00254580</name>
</gene>
<dbReference type="PANTHER" id="PTHR11505">
    <property type="entry name" value="L1 TRANSPOSABLE ELEMENT-RELATED"/>
    <property type="match status" value="1"/>
</dbReference>
<name>A0AAD7RCH2_9TELE</name>
<sequence>MAGPNTGDDVISTIRTEVKALQAEIMAEFRATASAMREEIVKELCSALTLLQTTVSDHADKISSLETSQNEVTDRLAELEAQCASLAADNVMLKAAVDDQENRSRRQNIRVIGIPEGEEGTNPTAFMGSFLKEVLGEETFADQPVIDRAHRALATKPPPGKPPRAMLVRLHYYQTREMILRASRERGHLSHKGKKIHIFPDFSAALARRRAEFRDVKAQLHQAGVKFGLVYPAKLRLTFQGTVHTFDNPGAALLFFQTTIRPATERPDNR</sequence>
<evidence type="ECO:0000256" key="1">
    <source>
        <dbReference type="ARBA" id="ARBA00061640"/>
    </source>
</evidence>
<keyword evidence="2" id="KW-0175">Coiled coil</keyword>
<feature type="domain" description="L1 transposable element RRM" evidence="3">
    <location>
        <begin position="106"/>
        <end position="198"/>
    </location>
</feature>
<evidence type="ECO:0000259" key="3">
    <source>
        <dbReference type="Pfam" id="PF02994"/>
    </source>
</evidence>
<evidence type="ECO:0000313" key="4">
    <source>
        <dbReference type="EMBL" id="KAJ8377724.1"/>
    </source>
</evidence>
<comment type="caution">
    <text evidence="4">The sequence shown here is derived from an EMBL/GenBank/DDBJ whole genome shotgun (WGS) entry which is preliminary data.</text>
</comment>
<evidence type="ECO:0000313" key="5">
    <source>
        <dbReference type="Proteomes" id="UP001221898"/>
    </source>
</evidence>
<dbReference type="InterPro" id="IPR043636">
    <property type="entry name" value="L1_RRM_dom"/>
</dbReference>